<name>A0ACC0V8K0_9HYPO</name>
<evidence type="ECO:0000313" key="2">
    <source>
        <dbReference type="Proteomes" id="UP001163324"/>
    </source>
</evidence>
<organism evidence="1 2">
    <name type="scientific">Trichothecium roseum</name>
    <dbReference type="NCBI Taxonomy" id="47278"/>
    <lineage>
        <taxon>Eukaryota</taxon>
        <taxon>Fungi</taxon>
        <taxon>Dikarya</taxon>
        <taxon>Ascomycota</taxon>
        <taxon>Pezizomycotina</taxon>
        <taxon>Sordariomycetes</taxon>
        <taxon>Hypocreomycetidae</taxon>
        <taxon>Hypocreales</taxon>
        <taxon>Hypocreales incertae sedis</taxon>
        <taxon>Trichothecium</taxon>
    </lineage>
</organism>
<comment type="caution">
    <text evidence="1">The sequence shown here is derived from an EMBL/GenBank/DDBJ whole genome shotgun (WGS) entry which is preliminary data.</text>
</comment>
<evidence type="ECO:0000313" key="1">
    <source>
        <dbReference type="EMBL" id="KAI9902709.1"/>
    </source>
</evidence>
<accession>A0ACC0V8K0</accession>
<gene>
    <name evidence="1" type="ORF">N3K66_002061</name>
</gene>
<proteinExistence type="predicted"/>
<dbReference type="Proteomes" id="UP001163324">
    <property type="component" value="Chromosome 2"/>
</dbReference>
<sequence length="526" mass="57927">MDDAEEARPFIGPCPTPSVNNNGNGNDDDNNHPGSTCGQAEGIETETWSAERVSKRLYVSHFLSTCNSRVFEFGAVLYLATIFPGTLLPMSVYAVARGLSAVFLSSLVGSYVDNADRLRVVRTSIVGQRIAVAVSCAIFYALARGLVPSGKWQIGCLAAVTVLACVEKLCSIMNMVSVERDWVVTIAESDQSILRVMNSQMRRIDLICKLLGPFLIAMIDGVSTEIAILVNFGMGIASVPLEYYFIAQIYHKVPVLKRSQRVQLNDEDEEDSPRPSRLRHLHQKVLSGMARLGRDSKLYFKHQAFIPSFACALLYLTVLSFSGQMVTYLLSSGYTSSQVAVARTVSVGFEVLATWIGPWLMGRIGPVRAGLWFVSWQSGCLLGGMAIFWRLKQDDSVLSASALVAGTILSRLGLWGFDLCTQIIIQEDVEEEKRGAFSATESAWQSTFEMCSYMSTIVLSRPDQFSYPASGSVLAVVGAWALYTRFVVERRGHLIHWPSCVAAPEKMAESRERLLGSPERRSLYGV</sequence>
<dbReference type="EMBL" id="CM047941">
    <property type="protein sequence ID" value="KAI9902709.1"/>
    <property type="molecule type" value="Genomic_DNA"/>
</dbReference>
<protein>
    <submittedName>
        <fullName evidence="1">Uncharacterized protein</fullName>
    </submittedName>
</protein>
<reference evidence="1" key="1">
    <citation type="submission" date="2022-10" db="EMBL/GenBank/DDBJ databases">
        <title>Complete Genome of Trichothecium roseum strain YXFP-22015, a Plant Pathogen Isolated from Citrus.</title>
        <authorList>
            <person name="Wang Y."/>
            <person name="Zhu L."/>
        </authorList>
    </citation>
    <scope>NUCLEOTIDE SEQUENCE</scope>
    <source>
        <strain evidence="1">YXFP-22015</strain>
    </source>
</reference>
<keyword evidence="2" id="KW-1185">Reference proteome</keyword>